<accession>A0ABX7BS88</accession>
<evidence type="ECO:0000313" key="1">
    <source>
        <dbReference type="EMBL" id="QQR34755.1"/>
    </source>
</evidence>
<proteinExistence type="predicted"/>
<protein>
    <submittedName>
        <fullName evidence="1">Uncharacterized protein</fullName>
    </submittedName>
</protein>
<gene>
    <name evidence="1" type="ORF">JI749_10185</name>
</gene>
<keyword evidence="2" id="KW-1185">Reference proteome</keyword>
<reference evidence="1 2" key="1">
    <citation type="submission" date="2021-01" db="EMBL/GenBank/DDBJ databases">
        <title>Genome seq and assembly of Devosia sp. G19.</title>
        <authorList>
            <person name="Chhetri G."/>
        </authorList>
    </citation>
    <scope>NUCLEOTIDE SEQUENCE [LARGE SCALE GENOMIC DNA]</scope>
    <source>
        <strain evidence="1 2">G19</strain>
    </source>
</reference>
<name>A0ABX7BS88_9HYPH</name>
<organism evidence="1 2">
    <name type="scientific">Devosia oryziradicis</name>
    <dbReference type="NCBI Taxonomy" id="2801335"/>
    <lineage>
        <taxon>Bacteria</taxon>
        <taxon>Pseudomonadati</taxon>
        <taxon>Pseudomonadota</taxon>
        <taxon>Alphaproteobacteria</taxon>
        <taxon>Hyphomicrobiales</taxon>
        <taxon>Devosiaceae</taxon>
        <taxon>Devosia</taxon>
    </lineage>
</organism>
<sequence length="116" mass="12648">MPSINDTINASMLRDPRWTPHPERAAGGTKYIATFLNRRGDAIALDLGSGGKNAIWIAAHLAPGALAPAIDRELYPADKPRNSNLNVSQLKGKALMRLFPTSLSEARQLMDHFAEL</sequence>
<dbReference type="Proteomes" id="UP000595460">
    <property type="component" value="Chromosome"/>
</dbReference>
<dbReference type="EMBL" id="CP068047">
    <property type="protein sequence ID" value="QQR34755.1"/>
    <property type="molecule type" value="Genomic_DNA"/>
</dbReference>
<dbReference type="RefSeq" id="WP_201653034.1">
    <property type="nucleotide sequence ID" value="NZ_CP068047.1"/>
</dbReference>
<evidence type="ECO:0000313" key="2">
    <source>
        <dbReference type="Proteomes" id="UP000595460"/>
    </source>
</evidence>